<feature type="compositionally biased region" description="Low complexity" evidence="1">
    <location>
        <begin position="14"/>
        <end position="23"/>
    </location>
</feature>
<evidence type="ECO:0000256" key="1">
    <source>
        <dbReference type="SAM" id="MobiDB-lite"/>
    </source>
</evidence>
<dbReference type="InterPro" id="IPR019144">
    <property type="entry name" value="Membralin"/>
</dbReference>
<evidence type="ECO:0000313" key="5">
    <source>
        <dbReference type="Proteomes" id="UP000663834"/>
    </source>
</evidence>
<dbReference type="Proteomes" id="UP000663824">
    <property type="component" value="Unassembled WGS sequence"/>
</dbReference>
<keyword evidence="2" id="KW-1133">Transmembrane helix</keyword>
<feature type="transmembrane region" description="Helical" evidence="2">
    <location>
        <begin position="381"/>
        <end position="400"/>
    </location>
</feature>
<accession>A0A815Y1I3</accession>
<protein>
    <recommendedName>
        <fullName evidence="6">Membralin</fullName>
    </recommendedName>
</protein>
<reference evidence="3" key="1">
    <citation type="submission" date="2021-02" db="EMBL/GenBank/DDBJ databases">
        <authorList>
            <person name="Nowell W R."/>
        </authorList>
    </citation>
    <scope>NUCLEOTIDE SEQUENCE</scope>
</reference>
<feature type="transmembrane region" description="Helical" evidence="2">
    <location>
        <begin position="412"/>
        <end position="429"/>
    </location>
</feature>
<sequence length="543" mass="63239">MSDIPTDRITPVHQTQQQTPRIPPQIADGDTMERLFQALFYRIAVIYARAIPKHVRRLGETAILVMAICCMGLLIYLHLVFNQKPVTCLSHLHNTWPREGVLRVELFLETPPENYNLQQSYIKEYQNNYVHNRNNNDEYLSSSKQSIINLPVATIYTKPKENPVVEESYANMSINFSLTSPIKRWKNLLINDSFTEVTNDSSAFVSSNQYDDDNDEHKDDSLFRSLHNYLLNADWLQQLLIEEQHILEYSLEYGFLRLRPETRQRLNIQVLLVTIDVTNNTCFGGGLSRFILDHFIGYEEILMSSIKQLAEKETHKGYVRNVMTNDHFRFVSSWESRRLWTYSVALCIMIVFTISISMLLRYSHFQIFLFIVDLLRMIEHNASVIFPAAPLLTVILALIGMEAIMSEFFNDASTAFYVILIVWISDQYESICCHTSISKRHWVRFFYIYHFAFYAYHARYNGQYSGLALTTSCCFIFHSMLYFFHHFELPVIEAQLVHILVDQNIVTQTTSTTETTETTTTTTTTTTTAEHRNNREETSTIIT</sequence>
<evidence type="ECO:0000313" key="4">
    <source>
        <dbReference type="EMBL" id="CAF2067482.1"/>
    </source>
</evidence>
<feature type="compositionally biased region" description="Low complexity" evidence="1">
    <location>
        <begin position="511"/>
        <end position="528"/>
    </location>
</feature>
<feature type="compositionally biased region" description="Basic and acidic residues" evidence="1">
    <location>
        <begin position="529"/>
        <end position="543"/>
    </location>
</feature>
<dbReference type="GO" id="GO:1904294">
    <property type="term" value="P:positive regulation of ERAD pathway"/>
    <property type="evidence" value="ECO:0007669"/>
    <property type="project" value="TreeGrafter"/>
</dbReference>
<evidence type="ECO:0008006" key="6">
    <source>
        <dbReference type="Google" id="ProtNLM"/>
    </source>
</evidence>
<dbReference type="PANTHER" id="PTHR21650:SF4">
    <property type="entry name" value="MEMBRALIN"/>
    <property type="match status" value="1"/>
</dbReference>
<dbReference type="OrthoDB" id="6779347at2759"/>
<feature type="region of interest" description="Disordered" evidence="1">
    <location>
        <begin position="1"/>
        <end position="23"/>
    </location>
</feature>
<dbReference type="EMBL" id="CAJNOW010009528">
    <property type="protein sequence ID" value="CAF1564696.1"/>
    <property type="molecule type" value="Genomic_DNA"/>
</dbReference>
<keyword evidence="2" id="KW-0472">Membrane</keyword>
<dbReference type="GO" id="GO:0034976">
    <property type="term" value="P:response to endoplasmic reticulum stress"/>
    <property type="evidence" value="ECO:0007669"/>
    <property type="project" value="TreeGrafter"/>
</dbReference>
<dbReference type="Proteomes" id="UP000663834">
    <property type="component" value="Unassembled WGS sequence"/>
</dbReference>
<evidence type="ECO:0000313" key="3">
    <source>
        <dbReference type="EMBL" id="CAF1564696.1"/>
    </source>
</evidence>
<dbReference type="EMBL" id="CAJNRE010007733">
    <property type="protein sequence ID" value="CAF2067482.1"/>
    <property type="molecule type" value="Genomic_DNA"/>
</dbReference>
<feature type="transmembrane region" description="Helical" evidence="2">
    <location>
        <begin position="62"/>
        <end position="81"/>
    </location>
</feature>
<comment type="caution">
    <text evidence="3">The sequence shown here is derived from an EMBL/GenBank/DDBJ whole genome shotgun (WGS) entry which is preliminary data.</text>
</comment>
<dbReference type="PANTHER" id="PTHR21650">
    <property type="entry name" value="MEMBRALIN/KINETOCHORE PROTEIN NUF2"/>
    <property type="match status" value="1"/>
</dbReference>
<proteinExistence type="predicted"/>
<dbReference type="AlphaFoldDB" id="A0A815Y1I3"/>
<gene>
    <name evidence="3" type="ORF">KQP761_LOCUS18654</name>
    <name evidence="4" type="ORF">MBJ925_LOCUS16126</name>
</gene>
<feature type="transmembrane region" description="Helical" evidence="2">
    <location>
        <begin position="464"/>
        <end position="484"/>
    </location>
</feature>
<evidence type="ECO:0000256" key="2">
    <source>
        <dbReference type="SAM" id="Phobius"/>
    </source>
</evidence>
<feature type="region of interest" description="Disordered" evidence="1">
    <location>
        <begin position="511"/>
        <end position="543"/>
    </location>
</feature>
<dbReference type="Pfam" id="PF09746">
    <property type="entry name" value="Membralin"/>
    <property type="match status" value="1"/>
</dbReference>
<feature type="transmembrane region" description="Helical" evidence="2">
    <location>
        <begin position="339"/>
        <end position="360"/>
    </location>
</feature>
<keyword evidence="2" id="KW-0812">Transmembrane</keyword>
<dbReference type="GO" id="GO:0005783">
    <property type="term" value="C:endoplasmic reticulum"/>
    <property type="evidence" value="ECO:0007669"/>
    <property type="project" value="TreeGrafter"/>
</dbReference>
<name>A0A815Y1I3_9BILA</name>
<organism evidence="3 5">
    <name type="scientific">Rotaria magnacalcarata</name>
    <dbReference type="NCBI Taxonomy" id="392030"/>
    <lineage>
        <taxon>Eukaryota</taxon>
        <taxon>Metazoa</taxon>
        <taxon>Spiralia</taxon>
        <taxon>Gnathifera</taxon>
        <taxon>Rotifera</taxon>
        <taxon>Eurotatoria</taxon>
        <taxon>Bdelloidea</taxon>
        <taxon>Philodinida</taxon>
        <taxon>Philodinidae</taxon>
        <taxon>Rotaria</taxon>
    </lineage>
</organism>